<keyword evidence="3 10" id="KW-0808">Transferase</keyword>
<comment type="function">
    <text evidence="10">Component of the acetyl coenzyme A carboxylase (ACC) complex. First, biotin carboxylase catalyzes the carboxylation of biotin on its carrier protein (BCCP) and then the CO(2) group is transferred by the carboxyltransferase to acetyl-CoA to form malonyl-CoA.</text>
</comment>
<dbReference type="GO" id="GO:2001295">
    <property type="term" value="P:malonyl-CoA biosynthetic process"/>
    <property type="evidence" value="ECO:0007669"/>
    <property type="project" value="UniProtKB-UniRule"/>
</dbReference>
<dbReference type="PANTHER" id="PTHR42853:SF3">
    <property type="entry name" value="ACETYL-COENZYME A CARBOXYLASE CARBOXYL TRANSFERASE SUBUNIT ALPHA, CHLOROPLASTIC"/>
    <property type="match status" value="1"/>
</dbReference>
<evidence type="ECO:0000256" key="8">
    <source>
        <dbReference type="ARBA" id="ARBA00023160"/>
    </source>
</evidence>
<dbReference type="InterPro" id="IPR011763">
    <property type="entry name" value="COA_CT_C"/>
</dbReference>
<evidence type="ECO:0000256" key="3">
    <source>
        <dbReference type="ARBA" id="ARBA00022679"/>
    </source>
</evidence>
<evidence type="ECO:0000256" key="10">
    <source>
        <dbReference type="HAMAP-Rule" id="MF_00823"/>
    </source>
</evidence>
<organism evidence="12 13">
    <name type="scientific">Caldisericum exile (strain DSM 21853 / NBRC 104410 / AZM16c01)</name>
    <dbReference type="NCBI Taxonomy" id="511051"/>
    <lineage>
        <taxon>Bacteria</taxon>
        <taxon>Pseudomonadati</taxon>
        <taxon>Caldisericota/Cryosericota group</taxon>
        <taxon>Caldisericota</taxon>
        <taxon>Caldisericia</taxon>
        <taxon>Caldisericales</taxon>
        <taxon>Caldisericaceae</taxon>
        <taxon>Caldisericum</taxon>
    </lineage>
</organism>
<dbReference type="GO" id="GO:0009317">
    <property type="term" value="C:acetyl-CoA carboxylase complex"/>
    <property type="evidence" value="ECO:0007669"/>
    <property type="project" value="InterPro"/>
</dbReference>
<evidence type="ECO:0000256" key="5">
    <source>
        <dbReference type="ARBA" id="ARBA00022832"/>
    </source>
</evidence>
<evidence type="ECO:0000256" key="7">
    <source>
        <dbReference type="ARBA" id="ARBA00023098"/>
    </source>
</evidence>
<dbReference type="RefSeq" id="WP_014454016.1">
    <property type="nucleotide sequence ID" value="NC_017096.1"/>
</dbReference>
<protein>
    <recommendedName>
        <fullName evidence="10">Acetyl-coenzyme A carboxylase carboxyl transferase subunit alpha</fullName>
        <shortName evidence="10">ACCase subunit alpha</shortName>
        <shortName evidence="10">Acetyl-CoA carboxylase carboxyltransferase subunit alpha</shortName>
        <ecNumber evidence="10">2.1.3.15</ecNumber>
    </recommendedName>
</protein>
<comment type="subcellular location">
    <subcellularLocation>
        <location evidence="10">Cytoplasm</location>
    </subcellularLocation>
</comment>
<name>A0A7U6JFB7_CALEA</name>
<dbReference type="GO" id="GO:0016743">
    <property type="term" value="F:carboxyl- or carbamoyltransferase activity"/>
    <property type="evidence" value="ECO:0007669"/>
    <property type="project" value="UniProtKB-UniRule"/>
</dbReference>
<keyword evidence="13" id="KW-1185">Reference proteome</keyword>
<dbReference type="Proteomes" id="UP000004793">
    <property type="component" value="Chromosome"/>
</dbReference>
<dbReference type="UniPathway" id="UPA00655">
    <property type="reaction ID" value="UER00711"/>
</dbReference>
<evidence type="ECO:0000256" key="2">
    <source>
        <dbReference type="ARBA" id="ARBA00022516"/>
    </source>
</evidence>
<dbReference type="SUPFAM" id="SSF52096">
    <property type="entry name" value="ClpP/crotonase"/>
    <property type="match status" value="1"/>
</dbReference>
<comment type="pathway">
    <text evidence="1 10">Lipid metabolism; malonyl-CoA biosynthesis; malonyl-CoA from acetyl-CoA: step 1/1.</text>
</comment>
<reference evidence="12 13" key="1">
    <citation type="submission" date="2011-01" db="EMBL/GenBank/DDBJ databases">
        <title>Whole genome sequence of Caldisericum exile AZM16c01.</title>
        <authorList>
            <person name="Narita-Yamada S."/>
            <person name="Kawakoshi A."/>
            <person name="Nakamura S."/>
            <person name="Sasagawa M."/>
            <person name="Fukada J."/>
            <person name="Sekine M."/>
            <person name="Kato Y."/>
            <person name="Fukai R."/>
            <person name="Sasaki K."/>
            <person name="Hanamaki A."/>
            <person name="Narita H."/>
            <person name="Konno Y."/>
            <person name="Mori K."/>
            <person name="Yamazaki S."/>
            <person name="Suzuki K."/>
            <person name="Fujita N."/>
        </authorList>
    </citation>
    <scope>NUCLEOTIDE SEQUENCE [LARGE SCALE GENOMIC DNA]</scope>
    <source>
        <strain evidence="13">DSM 21853 / NBRC 104410 / AZM16c01</strain>
    </source>
</reference>
<keyword evidence="7 10" id="KW-0443">Lipid metabolism</keyword>
<gene>
    <name evidence="10 12" type="primary">accA</name>
    <name evidence="12" type="ordered locus">CSE_14950</name>
</gene>
<dbReference type="EMBL" id="AP012051">
    <property type="protein sequence ID" value="BAL81621.1"/>
    <property type="molecule type" value="Genomic_DNA"/>
</dbReference>
<dbReference type="GO" id="GO:0003989">
    <property type="term" value="F:acetyl-CoA carboxylase activity"/>
    <property type="evidence" value="ECO:0007669"/>
    <property type="project" value="InterPro"/>
</dbReference>
<evidence type="ECO:0000259" key="11">
    <source>
        <dbReference type="PROSITE" id="PS50989"/>
    </source>
</evidence>
<proteinExistence type="inferred from homology"/>
<keyword evidence="2 10" id="KW-0444">Lipid biosynthesis</keyword>
<comment type="catalytic activity">
    <reaction evidence="9 10">
        <text>N(6)-carboxybiotinyl-L-lysyl-[protein] + acetyl-CoA = N(6)-biotinyl-L-lysyl-[protein] + malonyl-CoA</text>
        <dbReference type="Rhea" id="RHEA:54728"/>
        <dbReference type="Rhea" id="RHEA-COMP:10505"/>
        <dbReference type="Rhea" id="RHEA-COMP:10506"/>
        <dbReference type="ChEBI" id="CHEBI:57288"/>
        <dbReference type="ChEBI" id="CHEBI:57384"/>
        <dbReference type="ChEBI" id="CHEBI:83144"/>
        <dbReference type="ChEBI" id="CHEBI:83145"/>
        <dbReference type="EC" id="2.1.3.15"/>
    </reaction>
</comment>
<keyword evidence="8 10" id="KW-0275">Fatty acid biosynthesis</keyword>
<dbReference type="EC" id="2.1.3.15" evidence="10"/>
<feature type="domain" description="CoA carboxyltransferase C-terminal" evidence="11">
    <location>
        <begin position="21"/>
        <end position="280"/>
    </location>
</feature>
<dbReference type="PRINTS" id="PR01069">
    <property type="entry name" value="ACCCTRFRASEA"/>
</dbReference>
<keyword evidence="5 10" id="KW-0276">Fatty acid metabolism</keyword>
<accession>A0A7U6JFB7</accession>
<comment type="subunit">
    <text evidence="10">Acetyl-CoA carboxylase is a heterohexamer composed of biotin carboxyl carrier protein (AccB), biotin carboxylase (AccC) and two subunits each of ACCase subunit alpha (AccA) and ACCase subunit beta (AccD).</text>
</comment>
<keyword evidence="10" id="KW-0963">Cytoplasm</keyword>
<evidence type="ECO:0000256" key="4">
    <source>
        <dbReference type="ARBA" id="ARBA00022741"/>
    </source>
</evidence>
<dbReference type="PROSITE" id="PS50989">
    <property type="entry name" value="COA_CT_CTER"/>
    <property type="match status" value="1"/>
</dbReference>
<keyword evidence="12" id="KW-0436">Ligase</keyword>
<sequence length="306" mass="34092">MKLLSFEKSLEKLYLDLEKRPNETALKELLDAKLKEIYSNLTPYQIVEIARHPERPHTEDYISNLFTDFIEFHGDRCFGDDPSIITGIAKFNGRTVGILGHRKGKNLKEQLERNFGMANPEGYRKALRVAKLIADRFKAPIISLIDTPGASPTEGAEERGIAEAIAKNIMEFFEINTPIISVVIGEGGSGGALGIGVSDRILMLTYSIYSVISPEGCASILFGDATKAKEAAVSLKLTARDLFTLGVIDEVIEEPLFGAHRDPEKTFKNVKDAIERNLNELSKISIENLLTQRKQKFDKMGVYNEE</sequence>
<dbReference type="HAMAP" id="MF_00823">
    <property type="entry name" value="AcetylCoA_CT_alpha"/>
    <property type="match status" value="1"/>
</dbReference>
<dbReference type="KEGG" id="cex:CSE_14950"/>
<evidence type="ECO:0000256" key="1">
    <source>
        <dbReference type="ARBA" id="ARBA00004956"/>
    </source>
</evidence>
<evidence type="ECO:0000256" key="6">
    <source>
        <dbReference type="ARBA" id="ARBA00022840"/>
    </source>
</evidence>
<comment type="similarity">
    <text evidence="10">Belongs to the AccA family.</text>
</comment>
<keyword evidence="4 10" id="KW-0547">Nucleotide-binding</keyword>
<dbReference type="GO" id="GO:0006633">
    <property type="term" value="P:fatty acid biosynthetic process"/>
    <property type="evidence" value="ECO:0007669"/>
    <property type="project" value="UniProtKB-KW"/>
</dbReference>
<dbReference type="NCBIfam" id="NF004344">
    <property type="entry name" value="PRK05724.1"/>
    <property type="match status" value="1"/>
</dbReference>
<dbReference type="NCBIfam" id="NF041504">
    <property type="entry name" value="AccA_sub"/>
    <property type="match status" value="1"/>
</dbReference>
<dbReference type="PANTHER" id="PTHR42853">
    <property type="entry name" value="ACETYL-COENZYME A CARBOXYLASE CARBOXYL TRANSFERASE SUBUNIT ALPHA"/>
    <property type="match status" value="1"/>
</dbReference>
<dbReference type="GO" id="GO:0005524">
    <property type="term" value="F:ATP binding"/>
    <property type="evidence" value="ECO:0007669"/>
    <property type="project" value="UniProtKB-KW"/>
</dbReference>
<dbReference type="Gene3D" id="3.90.226.10">
    <property type="entry name" value="2-enoyl-CoA Hydratase, Chain A, domain 1"/>
    <property type="match status" value="1"/>
</dbReference>
<dbReference type="InterPro" id="IPR029045">
    <property type="entry name" value="ClpP/crotonase-like_dom_sf"/>
</dbReference>
<keyword evidence="6 10" id="KW-0067">ATP-binding</keyword>
<dbReference type="NCBIfam" id="TIGR00513">
    <property type="entry name" value="accA"/>
    <property type="match status" value="1"/>
</dbReference>
<evidence type="ECO:0000313" key="13">
    <source>
        <dbReference type="Proteomes" id="UP000004793"/>
    </source>
</evidence>
<dbReference type="Pfam" id="PF03255">
    <property type="entry name" value="ACCA"/>
    <property type="match status" value="1"/>
</dbReference>
<dbReference type="AlphaFoldDB" id="A0A7U6JFB7"/>
<evidence type="ECO:0000256" key="9">
    <source>
        <dbReference type="ARBA" id="ARBA00049152"/>
    </source>
</evidence>
<dbReference type="OrthoDB" id="9808023at2"/>
<evidence type="ECO:0000313" key="12">
    <source>
        <dbReference type="EMBL" id="BAL81621.1"/>
    </source>
</evidence>
<dbReference type="InterPro" id="IPR001095">
    <property type="entry name" value="Acetyl_CoA_COase_a_su"/>
</dbReference>